<evidence type="ECO:0000256" key="1">
    <source>
        <dbReference type="SAM" id="Phobius"/>
    </source>
</evidence>
<protein>
    <recommendedName>
        <fullName evidence="5">DUF4134 domain-containing protein</fullName>
    </recommendedName>
</protein>
<feature type="chain" id="PRO_5009521223" description="DUF4134 domain-containing protein" evidence="2">
    <location>
        <begin position="31"/>
        <end position="135"/>
    </location>
</feature>
<reference evidence="3 4" key="1">
    <citation type="journal article" date="2016" name="Nat. Commun.">
        <title>Thousands of microbial genomes shed light on interconnected biogeochemical processes in an aquifer system.</title>
        <authorList>
            <person name="Anantharaman K."/>
            <person name="Brown C.T."/>
            <person name="Hug L.A."/>
            <person name="Sharon I."/>
            <person name="Castelle C.J."/>
            <person name="Probst A.J."/>
            <person name="Thomas B.C."/>
            <person name="Singh A."/>
            <person name="Wilkins M.J."/>
            <person name="Karaoz U."/>
            <person name="Brodie E.L."/>
            <person name="Williams K.H."/>
            <person name="Hubbard S.S."/>
            <person name="Banfield J.F."/>
        </authorList>
    </citation>
    <scope>NUCLEOTIDE SEQUENCE [LARGE SCALE GENOMIC DNA]</scope>
</reference>
<evidence type="ECO:0000256" key="2">
    <source>
        <dbReference type="SAM" id="SignalP"/>
    </source>
</evidence>
<proteinExistence type="predicted"/>
<dbReference type="Proteomes" id="UP000178367">
    <property type="component" value="Unassembled WGS sequence"/>
</dbReference>
<evidence type="ECO:0008006" key="5">
    <source>
        <dbReference type="Google" id="ProtNLM"/>
    </source>
</evidence>
<keyword evidence="1" id="KW-0812">Transmembrane</keyword>
<dbReference type="STRING" id="1797994.A2227_05730"/>
<feature type="transmembrane region" description="Helical" evidence="1">
    <location>
        <begin position="58"/>
        <end position="81"/>
    </location>
</feature>
<sequence>MTKNTITALFFVLFFSSILATALCPLPVSAGPDEMLWGGYMEDVQTTTGLGDRDPREMIASLLRVALGFIGIISVIIILLAGMKWMTSYGDEERVAAAKGMIASGAAGLIIVIFSFGLSQFVLNSLYTATGAIGG</sequence>
<keyword evidence="1" id="KW-1133">Transmembrane helix</keyword>
<name>A0A1F5SH75_9BACT</name>
<feature type="signal peptide" evidence="2">
    <location>
        <begin position="1"/>
        <end position="30"/>
    </location>
</feature>
<organism evidence="3 4">
    <name type="scientific">Candidatus Falkowbacteria bacterium RIFOXYA2_FULL_47_19</name>
    <dbReference type="NCBI Taxonomy" id="1797994"/>
    <lineage>
        <taxon>Bacteria</taxon>
        <taxon>Candidatus Falkowiibacteriota</taxon>
    </lineage>
</organism>
<dbReference type="InterPro" id="IPR043993">
    <property type="entry name" value="T4SS_pilin"/>
</dbReference>
<dbReference type="AlphaFoldDB" id="A0A1F5SH75"/>
<gene>
    <name evidence="3" type="ORF">A2227_05730</name>
</gene>
<feature type="transmembrane region" description="Helical" evidence="1">
    <location>
        <begin position="102"/>
        <end position="123"/>
    </location>
</feature>
<keyword evidence="1" id="KW-0472">Membrane</keyword>
<keyword evidence="2" id="KW-0732">Signal</keyword>
<dbReference type="Pfam" id="PF18895">
    <property type="entry name" value="T4SS_pilin"/>
    <property type="match status" value="1"/>
</dbReference>
<dbReference type="EMBL" id="MFGB01000018">
    <property type="protein sequence ID" value="OGF25972.1"/>
    <property type="molecule type" value="Genomic_DNA"/>
</dbReference>
<comment type="caution">
    <text evidence="3">The sequence shown here is derived from an EMBL/GenBank/DDBJ whole genome shotgun (WGS) entry which is preliminary data.</text>
</comment>
<accession>A0A1F5SH75</accession>
<evidence type="ECO:0000313" key="3">
    <source>
        <dbReference type="EMBL" id="OGF25972.1"/>
    </source>
</evidence>
<evidence type="ECO:0000313" key="4">
    <source>
        <dbReference type="Proteomes" id="UP000178367"/>
    </source>
</evidence>